<dbReference type="Proteomes" id="UP001163255">
    <property type="component" value="Chromosome"/>
</dbReference>
<keyword evidence="2" id="KW-1185">Reference proteome</keyword>
<evidence type="ECO:0000313" key="2">
    <source>
        <dbReference type="Proteomes" id="UP001163255"/>
    </source>
</evidence>
<gene>
    <name evidence="1" type="ORF">NX720_17050</name>
</gene>
<dbReference type="RefSeq" id="WP_262596151.1">
    <property type="nucleotide sequence ID" value="NZ_CP103300.1"/>
</dbReference>
<dbReference type="EMBL" id="CP103300">
    <property type="protein sequence ID" value="UYM14589.1"/>
    <property type="molecule type" value="Genomic_DNA"/>
</dbReference>
<sequence length="174" mass="20750">MKFHDLMDIPYNQDTGCIDKIYLESKLTKTPEDVLQQLYHEHGRNFDFQSQYKEIDISEITWELQELQAEELLRISYYHEFSPWFEGVLKRPESFKTRGWDCIDTRQEIREFWSQYNTWLTSPIVFDNSVYSIGLKYHLVEGHTRVALLKGLIQNGVLSKETKHKVWIGTAKIQ</sequence>
<name>A0ABY6GQB4_9GAMM</name>
<organism evidence="1 2">
    <name type="scientific">Endozoicomonas euniceicola</name>
    <dbReference type="NCBI Taxonomy" id="1234143"/>
    <lineage>
        <taxon>Bacteria</taxon>
        <taxon>Pseudomonadati</taxon>
        <taxon>Pseudomonadota</taxon>
        <taxon>Gammaproteobacteria</taxon>
        <taxon>Oceanospirillales</taxon>
        <taxon>Endozoicomonadaceae</taxon>
        <taxon>Endozoicomonas</taxon>
    </lineage>
</organism>
<reference evidence="1" key="1">
    <citation type="submission" date="2022-10" db="EMBL/GenBank/DDBJ databases">
        <title>Completed Genome Sequence of two octocoral isolated bacterium, Endozoicomonas euniceicola EF212T and Endozoicomonas gorgoniicola PS125T.</title>
        <authorList>
            <person name="Chiou Y.-J."/>
            <person name="Chen Y.-H."/>
        </authorList>
    </citation>
    <scope>NUCLEOTIDE SEQUENCE</scope>
    <source>
        <strain evidence="1">EF212</strain>
    </source>
</reference>
<evidence type="ECO:0000313" key="1">
    <source>
        <dbReference type="EMBL" id="UYM14589.1"/>
    </source>
</evidence>
<proteinExistence type="predicted"/>
<accession>A0ABY6GQB4</accession>
<protein>
    <submittedName>
        <fullName evidence="1">Uncharacterized protein</fullName>
    </submittedName>
</protein>